<dbReference type="PROSITE" id="PS51257">
    <property type="entry name" value="PROKAR_LIPOPROTEIN"/>
    <property type="match status" value="1"/>
</dbReference>
<evidence type="ECO:0000313" key="2">
    <source>
        <dbReference type="Proteomes" id="UP000009222"/>
    </source>
</evidence>
<dbReference type="RefSeq" id="WP_015710821.1">
    <property type="nucleotide sequence ID" value="NC_015577.1"/>
</dbReference>
<dbReference type="HOGENOM" id="CLU_579922_0_0_12"/>
<evidence type="ECO:0000313" key="1">
    <source>
        <dbReference type="EMBL" id="AEF80688.1"/>
    </source>
</evidence>
<reference evidence="1 2" key="2">
    <citation type="journal article" date="2011" name="ISME J.">
        <title>RNA-seq reveals cooperative metabolic interactions between two termite-gut spirochete species in co-culture.</title>
        <authorList>
            <person name="Rosenthal A.Z."/>
            <person name="Matson E.G."/>
            <person name="Eldar A."/>
            <person name="Leadbetter J.R."/>
        </authorList>
    </citation>
    <scope>NUCLEOTIDE SEQUENCE [LARGE SCALE GENOMIC DNA]</scope>
    <source>
        <strain evidence="2">ATCC BAA-888 / DSM 13862 / ZAS-9</strain>
    </source>
</reference>
<accession>F5Y725</accession>
<proteinExistence type="predicted"/>
<dbReference type="AlphaFoldDB" id="F5Y725"/>
<protein>
    <submittedName>
        <fullName evidence="1">Putative lipoprotein</fullName>
    </submittedName>
</protein>
<dbReference type="KEGG" id="taz:TREAZ_1171"/>
<dbReference type="Proteomes" id="UP000009222">
    <property type="component" value="Chromosome"/>
</dbReference>
<keyword evidence="1" id="KW-0449">Lipoprotein</keyword>
<keyword evidence="2" id="KW-1185">Reference proteome</keyword>
<name>F5Y725_LEAAZ</name>
<gene>
    <name evidence="1" type="ordered locus">TREAZ_1171</name>
</gene>
<dbReference type="InParanoid" id="F5Y725"/>
<dbReference type="STRING" id="545695.TREAZ_1171"/>
<reference evidence="2" key="1">
    <citation type="submission" date="2009-12" db="EMBL/GenBank/DDBJ databases">
        <title>Complete sequence of Treponema azotonutricium strain ZAS-9.</title>
        <authorList>
            <person name="Tetu S.G."/>
            <person name="Matson E."/>
            <person name="Ren Q."/>
            <person name="Seshadri R."/>
            <person name="Elbourne L."/>
            <person name="Hassan K.A."/>
            <person name="Durkin A."/>
            <person name="Radune D."/>
            <person name="Mohamoud Y."/>
            <person name="Shay R."/>
            <person name="Jin S."/>
            <person name="Zhang X."/>
            <person name="Lucey K."/>
            <person name="Ballor N.R."/>
            <person name="Ottesen E."/>
            <person name="Rosenthal R."/>
            <person name="Allen A."/>
            <person name="Leadbetter J.R."/>
            <person name="Paulsen I.T."/>
        </authorList>
    </citation>
    <scope>NUCLEOTIDE SEQUENCE [LARGE SCALE GENOMIC DNA]</scope>
    <source>
        <strain evidence="2">ATCC BAA-888 / DSM 13862 / ZAS-9</strain>
    </source>
</reference>
<dbReference type="EMBL" id="CP001841">
    <property type="protein sequence ID" value="AEF80688.1"/>
    <property type="molecule type" value="Genomic_DNA"/>
</dbReference>
<organism evidence="1 2">
    <name type="scientific">Leadbettera azotonutricia (strain ATCC BAA-888 / DSM 13862 / ZAS-9)</name>
    <name type="common">Treponema azotonutricium</name>
    <dbReference type="NCBI Taxonomy" id="545695"/>
    <lineage>
        <taxon>Bacteria</taxon>
        <taxon>Pseudomonadati</taxon>
        <taxon>Spirochaetota</taxon>
        <taxon>Spirochaetia</taxon>
        <taxon>Spirochaetales</taxon>
        <taxon>Breznakiellaceae</taxon>
        <taxon>Leadbettera</taxon>
    </lineage>
</organism>
<sequence>MKRNSKMRGGIIAIAIAAITIVLGCSQPNGDDEGGGIIGFTFTAASGLKLGSPNTSIGAVAGTFSIASWISAPYTYALVAGSGGNDVDNAKFEIENEKLKIKTVLQVAKVYKVYLQVSDSEGKNFSKGVEFSIAGSITGVPAEWYMGVPLDLTSVVVNLPEAPDKTAADIVWARNSAGADFAAETGIYEDHVFYPETFGSTTLWAIVADGDGKDDNHSESFTVNFLFPPNPFIGSWTGSDSAVWTFKTNGTFGRDAVADYGSFAVWSGAQNRKFMIAVTGDPDEITVTNVTQAYYSTSEEAKGAYQAYSYELGNNFIKITPITFEYDAANKQDAMLFESSGAPITLTRISGEPAPLDLSGSVQYGDWKGGFSENPFTEPHAPITSSPGLHYYANGSVRQNYDGAWLNRGAVHAIVGAAGRRWDPPVVSSRDTIHDTSGGEIVIIHEYRPEKGGPFSRGTSANLYWNIQKVQ</sequence>